<feature type="domain" description="DUF218" evidence="1">
    <location>
        <begin position="36"/>
        <end position="147"/>
    </location>
</feature>
<dbReference type="Proteomes" id="UP001156690">
    <property type="component" value="Unassembled WGS sequence"/>
</dbReference>
<dbReference type="GO" id="GO:0005886">
    <property type="term" value="C:plasma membrane"/>
    <property type="evidence" value="ECO:0007669"/>
    <property type="project" value="TreeGrafter"/>
</dbReference>
<dbReference type="PANTHER" id="PTHR30336:SF20">
    <property type="entry name" value="DUF218 DOMAIN-CONTAINING PROTEIN"/>
    <property type="match status" value="1"/>
</dbReference>
<dbReference type="Gene3D" id="3.40.50.620">
    <property type="entry name" value="HUPs"/>
    <property type="match status" value="1"/>
</dbReference>
<sequence>MATRLYQDIETVWHYMQMHQRIENADCIFCMCSNDERVAEYAASLYLKGIAPKLVFSGAQGRLTEGLFDLSEAEHFAEIAKQMGVPSEHILLETHATNSGENVVFTANLFREIDFSPDRVLLVQKPYMERRAYATFKKQWDLPYVEVNVTSSGGKFSDYFTDSIPSNLVIETMLGDFERLQTYPEKGYQIEQDIPDGVMLAYQNIKARPSFS</sequence>
<name>A0AAV5NTI8_9VIBR</name>
<keyword evidence="3" id="KW-1185">Reference proteome</keyword>
<dbReference type="EMBL" id="BSNX01000037">
    <property type="protein sequence ID" value="GLQ73624.1"/>
    <property type="molecule type" value="Genomic_DNA"/>
</dbReference>
<reference evidence="3" key="1">
    <citation type="journal article" date="2019" name="Int. J. Syst. Evol. Microbiol.">
        <title>The Global Catalogue of Microorganisms (GCM) 10K type strain sequencing project: providing services to taxonomists for standard genome sequencing and annotation.</title>
        <authorList>
            <consortium name="The Broad Institute Genomics Platform"/>
            <consortium name="The Broad Institute Genome Sequencing Center for Infectious Disease"/>
            <person name="Wu L."/>
            <person name="Ma J."/>
        </authorList>
    </citation>
    <scope>NUCLEOTIDE SEQUENCE [LARGE SCALE GENOMIC DNA]</scope>
    <source>
        <strain evidence="3">NBRC 15640</strain>
    </source>
</reference>
<evidence type="ECO:0000313" key="2">
    <source>
        <dbReference type="EMBL" id="GLQ73624.1"/>
    </source>
</evidence>
<dbReference type="AlphaFoldDB" id="A0AAV5NTI8"/>
<evidence type="ECO:0000259" key="1">
    <source>
        <dbReference type="Pfam" id="PF02698"/>
    </source>
</evidence>
<dbReference type="PANTHER" id="PTHR30336">
    <property type="entry name" value="INNER MEMBRANE PROTEIN, PROBABLE PERMEASE"/>
    <property type="match status" value="1"/>
</dbReference>
<organism evidence="2 3">
    <name type="scientific">Vibrio penaeicida</name>
    <dbReference type="NCBI Taxonomy" id="104609"/>
    <lineage>
        <taxon>Bacteria</taxon>
        <taxon>Pseudomonadati</taxon>
        <taxon>Pseudomonadota</taxon>
        <taxon>Gammaproteobacteria</taxon>
        <taxon>Vibrionales</taxon>
        <taxon>Vibrionaceae</taxon>
        <taxon>Vibrio</taxon>
    </lineage>
</organism>
<dbReference type="RefSeq" id="WP_126609324.1">
    <property type="nucleotide sequence ID" value="NZ_AP025144.1"/>
</dbReference>
<comment type="caution">
    <text evidence="2">The sequence shown here is derived from an EMBL/GenBank/DDBJ whole genome shotgun (WGS) entry which is preliminary data.</text>
</comment>
<gene>
    <name evidence="2" type="ORF">GCM10007932_29840</name>
</gene>
<dbReference type="InterPro" id="IPR051599">
    <property type="entry name" value="Cell_Envelope_Assoc"/>
</dbReference>
<dbReference type="InterPro" id="IPR003848">
    <property type="entry name" value="DUF218"/>
</dbReference>
<dbReference type="Pfam" id="PF02698">
    <property type="entry name" value="DUF218"/>
    <property type="match status" value="1"/>
</dbReference>
<protein>
    <recommendedName>
        <fullName evidence="1">DUF218 domain-containing protein</fullName>
    </recommendedName>
</protein>
<dbReference type="InterPro" id="IPR014729">
    <property type="entry name" value="Rossmann-like_a/b/a_fold"/>
</dbReference>
<proteinExistence type="predicted"/>
<evidence type="ECO:0000313" key="3">
    <source>
        <dbReference type="Proteomes" id="UP001156690"/>
    </source>
</evidence>
<accession>A0AAV5NTI8</accession>
<dbReference type="CDD" id="cd06259">
    <property type="entry name" value="YdcF-like"/>
    <property type="match status" value="1"/>
</dbReference>